<organism evidence="1 2">
    <name type="scientific">Helcobacillus massiliensis</name>
    <dbReference type="NCBI Taxonomy" id="521392"/>
    <lineage>
        <taxon>Bacteria</taxon>
        <taxon>Bacillati</taxon>
        <taxon>Actinomycetota</taxon>
        <taxon>Actinomycetes</taxon>
        <taxon>Micrococcales</taxon>
        <taxon>Dermabacteraceae</taxon>
        <taxon>Helcobacillus</taxon>
    </lineage>
</organism>
<comment type="caution">
    <text evidence="1">The sequence shown here is derived from an EMBL/GenBank/DDBJ whole genome shotgun (WGS) entry which is preliminary data.</text>
</comment>
<sequence>MSGEGGDHGAPSPSRPHEHLRAVLSPGEVIPTAQGGTQSFHNRVQIGLDAPTVAFPGGRAATPGTAPVSGVDHHMNSWRGFSCAGSINGVPGVLAGADTHFTWTPADGSTLTEDGPFVSAFTSDLKGAHHLFWCGKNNIGEQGGALTISDTDAMVDFTGAAERCFILGQWVTPLDSTRIARAVARVNDHQRARYGDLFLDVQELLSTSWGLQSPPVRALAFTATRGRIPESVVAPDGIHLNARGNQVVVWALLERMKQLGWI</sequence>
<dbReference type="Gene3D" id="3.40.50.1110">
    <property type="entry name" value="SGNH hydrolase"/>
    <property type="match status" value="1"/>
</dbReference>
<evidence type="ECO:0000313" key="2">
    <source>
        <dbReference type="Proteomes" id="UP000568050"/>
    </source>
</evidence>
<keyword evidence="2" id="KW-1185">Reference proteome</keyword>
<dbReference type="AlphaFoldDB" id="A0A839QVK9"/>
<dbReference type="EMBL" id="JACHWP010000001">
    <property type="protein sequence ID" value="MBB3022041.1"/>
    <property type="molecule type" value="Genomic_DNA"/>
</dbReference>
<protein>
    <recommendedName>
        <fullName evidence="3">SGNH hydrolase-type esterase domain-containing protein</fullName>
    </recommendedName>
</protein>
<dbReference type="RefSeq" id="WP_183373775.1">
    <property type="nucleotide sequence ID" value="NZ_CBCSFZ010000015.1"/>
</dbReference>
<reference evidence="1 2" key="1">
    <citation type="submission" date="2020-08" db="EMBL/GenBank/DDBJ databases">
        <title>Sequencing the genomes of 1000 actinobacteria strains.</title>
        <authorList>
            <person name="Klenk H.-P."/>
        </authorList>
    </citation>
    <scope>NUCLEOTIDE SEQUENCE [LARGE SCALE GENOMIC DNA]</scope>
    <source>
        <strain evidence="1 2">DSM 23040</strain>
    </source>
</reference>
<name>A0A839QVK9_9MICO</name>
<proteinExistence type="predicted"/>
<dbReference type="InterPro" id="IPR036514">
    <property type="entry name" value="SGNH_hydro_sf"/>
</dbReference>
<gene>
    <name evidence="1" type="ORF">FHX50_000289</name>
</gene>
<evidence type="ECO:0008006" key="3">
    <source>
        <dbReference type="Google" id="ProtNLM"/>
    </source>
</evidence>
<dbReference type="SUPFAM" id="SSF52266">
    <property type="entry name" value="SGNH hydrolase"/>
    <property type="match status" value="1"/>
</dbReference>
<accession>A0A839QVK9</accession>
<dbReference type="Proteomes" id="UP000568050">
    <property type="component" value="Unassembled WGS sequence"/>
</dbReference>
<evidence type="ECO:0000313" key="1">
    <source>
        <dbReference type="EMBL" id="MBB3022041.1"/>
    </source>
</evidence>